<organism evidence="1">
    <name type="scientific">uncultured Rubrobacteraceae bacterium</name>
    <dbReference type="NCBI Taxonomy" id="349277"/>
    <lineage>
        <taxon>Bacteria</taxon>
        <taxon>Bacillati</taxon>
        <taxon>Actinomycetota</taxon>
        <taxon>Rubrobacteria</taxon>
        <taxon>Rubrobacterales</taxon>
        <taxon>Rubrobacteraceae</taxon>
        <taxon>environmental samples</taxon>
    </lineage>
</organism>
<accession>A0A6J4NUV2</accession>
<dbReference type="EMBL" id="CADCUZ010000023">
    <property type="protein sequence ID" value="CAA9398813.1"/>
    <property type="molecule type" value="Genomic_DNA"/>
</dbReference>
<dbReference type="AlphaFoldDB" id="A0A6J4NUV2"/>
<sequence>MLMVALEKAEATLAGPNGKIAYADGGGLYTVNPDRGG</sequence>
<name>A0A6J4NUV2_9ACTN</name>
<gene>
    <name evidence="1" type="ORF">AVDCRST_MAG55-528</name>
</gene>
<reference evidence="1" key="1">
    <citation type="submission" date="2020-02" db="EMBL/GenBank/DDBJ databases">
        <authorList>
            <person name="Meier V. D."/>
        </authorList>
    </citation>
    <scope>NUCLEOTIDE SEQUENCE</scope>
    <source>
        <strain evidence="1">AVDCRST_MAG55</strain>
    </source>
</reference>
<evidence type="ECO:0000313" key="1">
    <source>
        <dbReference type="EMBL" id="CAA9398813.1"/>
    </source>
</evidence>
<protein>
    <submittedName>
        <fullName evidence="1">Uncharacterized protein</fullName>
    </submittedName>
</protein>
<proteinExistence type="predicted"/>